<gene>
    <name evidence="1" type="ORF">LCGC14_2081640</name>
</gene>
<feature type="non-terminal residue" evidence="1">
    <location>
        <position position="64"/>
    </location>
</feature>
<name>A0A0F9HCF5_9ZZZZ</name>
<protein>
    <submittedName>
        <fullName evidence="1">Uncharacterized protein</fullName>
    </submittedName>
</protein>
<reference evidence="1" key="1">
    <citation type="journal article" date="2015" name="Nature">
        <title>Complex archaea that bridge the gap between prokaryotes and eukaryotes.</title>
        <authorList>
            <person name="Spang A."/>
            <person name="Saw J.H."/>
            <person name="Jorgensen S.L."/>
            <person name="Zaremba-Niedzwiedzka K."/>
            <person name="Martijn J."/>
            <person name="Lind A.E."/>
            <person name="van Eijk R."/>
            <person name="Schleper C."/>
            <person name="Guy L."/>
            <person name="Ettema T.J."/>
        </authorList>
    </citation>
    <scope>NUCLEOTIDE SEQUENCE</scope>
</reference>
<comment type="caution">
    <text evidence="1">The sequence shown here is derived from an EMBL/GenBank/DDBJ whole genome shotgun (WGS) entry which is preliminary data.</text>
</comment>
<dbReference type="AlphaFoldDB" id="A0A0F9HCF5"/>
<proteinExistence type="predicted"/>
<evidence type="ECO:0000313" key="1">
    <source>
        <dbReference type="EMBL" id="KKL72767.1"/>
    </source>
</evidence>
<organism evidence="1">
    <name type="scientific">marine sediment metagenome</name>
    <dbReference type="NCBI Taxonomy" id="412755"/>
    <lineage>
        <taxon>unclassified sequences</taxon>
        <taxon>metagenomes</taxon>
        <taxon>ecological metagenomes</taxon>
    </lineage>
</organism>
<sequence>MAGTVNNKLFNKISPKELMEATYEASVNFQVRAFFEAKSEILNTGKYNENEFYEILDSMIDAET</sequence>
<accession>A0A0F9HCF5</accession>
<dbReference type="EMBL" id="LAZR01025168">
    <property type="protein sequence ID" value="KKL72767.1"/>
    <property type="molecule type" value="Genomic_DNA"/>
</dbReference>